<protein>
    <submittedName>
        <fullName evidence="1">HipA protein</fullName>
    </submittedName>
</protein>
<dbReference type="AlphaFoldDB" id="A0A0H3IBR1"/>
<dbReference type="EMBL" id="CP003415">
    <property type="protein sequence ID" value="AFI92840.1"/>
    <property type="molecule type" value="Genomic_DNA"/>
</dbReference>
<dbReference type="PATRIC" id="fig|1166016.3.peg.4858"/>
<name>A0A0H3IBR1_PECPM</name>
<dbReference type="HOGENOM" id="CLU_203933_0_0_6"/>
<proteinExistence type="predicted"/>
<dbReference type="KEGG" id="ppar:A8F97_18380"/>
<reference evidence="1 2" key="1">
    <citation type="journal article" date="2012" name="J. Bacteriol.">
        <title>Genome sequence of Pectobacterium sp. strain SCC3193.</title>
        <authorList>
            <person name="Koskinen J.P."/>
            <person name="Laine P."/>
            <person name="Niemi O."/>
            <person name="Nykyri J."/>
            <person name="Harjunpaa H."/>
            <person name="Auvinen P."/>
            <person name="Paulin L."/>
            <person name="Pirhonen M."/>
            <person name="Palva T."/>
            <person name="Holm L."/>
        </authorList>
    </citation>
    <scope>NUCLEOTIDE SEQUENCE [LARGE SCALE GENOMIC DNA]</scope>
    <source>
        <strain evidence="1 2">SCC3193</strain>
    </source>
</reference>
<accession>A0A0H3IBR1</accession>
<evidence type="ECO:0000313" key="1">
    <source>
        <dbReference type="EMBL" id="AFI92840.1"/>
    </source>
</evidence>
<dbReference type="GeneID" id="45851428"/>
<sequence length="69" mass="7624">MAALDVYMNGYRVGAVDFARESMESILTEFAQSMGTVVMNVRNQLPAGFPATIRDAIQARARRLTAGWE</sequence>
<dbReference type="Proteomes" id="UP000008044">
    <property type="component" value="Chromosome"/>
</dbReference>
<dbReference type="RefSeq" id="WP_014702190.1">
    <property type="nucleotide sequence ID" value="NC_017845.1"/>
</dbReference>
<dbReference type="KEGG" id="pec:W5S_4800"/>
<gene>
    <name evidence="1" type="ordered locus">W5S_4800</name>
</gene>
<evidence type="ECO:0000313" key="2">
    <source>
        <dbReference type="Proteomes" id="UP000008044"/>
    </source>
</evidence>
<organism evidence="1 2">
    <name type="scientific">Pectobacterium parmentieri</name>
    <dbReference type="NCBI Taxonomy" id="1905730"/>
    <lineage>
        <taxon>Bacteria</taxon>
        <taxon>Pseudomonadati</taxon>
        <taxon>Pseudomonadota</taxon>
        <taxon>Gammaproteobacteria</taxon>
        <taxon>Enterobacterales</taxon>
        <taxon>Pectobacteriaceae</taxon>
        <taxon>Pectobacterium</taxon>
    </lineage>
</organism>
<dbReference type="eggNOG" id="COG3550">
    <property type="taxonomic scope" value="Bacteria"/>
</dbReference>